<evidence type="ECO:0000313" key="1">
    <source>
        <dbReference type="EMBL" id="MCL7043215.1"/>
    </source>
</evidence>
<proteinExistence type="predicted"/>
<dbReference type="PANTHER" id="PTHR36800">
    <property type="entry name" value="POLYAMINE-MODULATED FACTOR 1-BINDING PROTEIN"/>
    <property type="match status" value="1"/>
</dbReference>
<evidence type="ECO:0000313" key="2">
    <source>
        <dbReference type="Proteomes" id="UP001177140"/>
    </source>
</evidence>
<dbReference type="EMBL" id="JAJJMA010244220">
    <property type="protein sequence ID" value="MCL7043215.1"/>
    <property type="molecule type" value="Genomic_DNA"/>
</dbReference>
<name>A0AA42AXC0_PAPNU</name>
<accession>A0AA42AXC0</accession>
<dbReference type="Proteomes" id="UP001177140">
    <property type="component" value="Unassembled WGS sequence"/>
</dbReference>
<organism evidence="1 2">
    <name type="scientific">Papaver nudicaule</name>
    <name type="common">Iceland poppy</name>
    <dbReference type="NCBI Taxonomy" id="74823"/>
    <lineage>
        <taxon>Eukaryota</taxon>
        <taxon>Viridiplantae</taxon>
        <taxon>Streptophyta</taxon>
        <taxon>Embryophyta</taxon>
        <taxon>Tracheophyta</taxon>
        <taxon>Spermatophyta</taxon>
        <taxon>Magnoliopsida</taxon>
        <taxon>Ranunculales</taxon>
        <taxon>Papaveraceae</taxon>
        <taxon>Papaveroideae</taxon>
        <taxon>Papaver</taxon>
    </lineage>
</organism>
<dbReference type="AlphaFoldDB" id="A0AA42AXC0"/>
<sequence length="113" mass="12624">MSSPSETLALDVTEEGETAESQLSSLVYDVSQPVQATMQNMFKMTNEIDQSSSGIMEEMDHMLILNRLEEINLGTGQPSLTEDELSLNDQSQADEVKFCHYLTLNNVICMPFN</sequence>
<comment type="caution">
    <text evidence="1">The sequence shown here is derived from an EMBL/GenBank/DDBJ whole genome shotgun (WGS) entry which is preliminary data.</text>
</comment>
<protein>
    <submittedName>
        <fullName evidence="1">Uncharacterized protein</fullName>
    </submittedName>
</protein>
<reference evidence="1" key="1">
    <citation type="submission" date="2022-03" db="EMBL/GenBank/DDBJ databases">
        <title>A functionally conserved STORR gene fusion in Papaver species that diverged 16.8 million years ago.</title>
        <authorList>
            <person name="Catania T."/>
        </authorList>
    </citation>
    <scope>NUCLEOTIDE SEQUENCE</scope>
    <source>
        <strain evidence="1">S-191538</strain>
    </source>
</reference>
<gene>
    <name evidence="1" type="ORF">MKW94_027462</name>
</gene>
<dbReference type="PANTHER" id="PTHR36800:SF1">
    <property type="entry name" value="POLYAMINE-MODULATED FACTOR 1-BINDING PROTEIN"/>
    <property type="match status" value="1"/>
</dbReference>
<keyword evidence="2" id="KW-1185">Reference proteome</keyword>